<dbReference type="RefSeq" id="WP_125726903.1">
    <property type="nucleotide sequence ID" value="NZ_QHKI01000011.1"/>
</dbReference>
<feature type="region of interest" description="Disordered" evidence="2">
    <location>
        <begin position="985"/>
        <end position="1035"/>
    </location>
</feature>
<gene>
    <name evidence="5" type="ORF">DMH04_16420</name>
</gene>
<dbReference type="InterPro" id="IPR001604">
    <property type="entry name" value="Endo_G_ENPP1-like_dom"/>
</dbReference>
<name>A0A428ZCT4_KIBAR</name>
<feature type="compositionally biased region" description="Basic and acidic residues" evidence="2">
    <location>
        <begin position="387"/>
        <end position="402"/>
    </location>
</feature>
<feature type="coiled-coil region" evidence="1">
    <location>
        <begin position="664"/>
        <end position="738"/>
    </location>
</feature>
<feature type="chain" id="PRO_5019400366" description="DNA/RNA non-specific endonuclease/pyrophosphatase/phosphodiesterase domain-containing protein" evidence="3">
    <location>
        <begin position="29"/>
        <end position="1414"/>
    </location>
</feature>
<dbReference type="Pfam" id="PF01223">
    <property type="entry name" value="Endonuclease_NS"/>
    <property type="match status" value="1"/>
</dbReference>
<feature type="coiled-coil region" evidence="1">
    <location>
        <begin position="214"/>
        <end position="255"/>
    </location>
</feature>
<keyword evidence="1" id="KW-0175">Coiled coil</keyword>
<feature type="compositionally biased region" description="Basic and acidic residues" evidence="2">
    <location>
        <begin position="994"/>
        <end position="1035"/>
    </location>
</feature>
<evidence type="ECO:0000256" key="1">
    <source>
        <dbReference type="SAM" id="Coils"/>
    </source>
</evidence>
<evidence type="ECO:0000256" key="2">
    <source>
        <dbReference type="SAM" id="MobiDB-lite"/>
    </source>
</evidence>
<dbReference type="GO" id="GO:0016787">
    <property type="term" value="F:hydrolase activity"/>
    <property type="evidence" value="ECO:0007669"/>
    <property type="project" value="InterPro"/>
</dbReference>
<feature type="compositionally biased region" description="Basic and acidic residues" evidence="2">
    <location>
        <begin position="436"/>
        <end position="497"/>
    </location>
</feature>
<comment type="caution">
    <text evidence="5">The sequence shown here is derived from an EMBL/GenBank/DDBJ whole genome shotgun (WGS) entry which is preliminary data.</text>
</comment>
<dbReference type="OrthoDB" id="582519at2"/>
<dbReference type="SUPFAM" id="SSF54060">
    <property type="entry name" value="His-Me finger endonucleases"/>
    <property type="match status" value="1"/>
</dbReference>
<feature type="compositionally biased region" description="Basic and acidic residues" evidence="2">
    <location>
        <begin position="569"/>
        <end position="584"/>
    </location>
</feature>
<accession>A0A428ZCT4</accession>
<feature type="region of interest" description="Disordered" evidence="2">
    <location>
        <begin position="386"/>
        <end position="417"/>
    </location>
</feature>
<proteinExistence type="predicted"/>
<evidence type="ECO:0000256" key="3">
    <source>
        <dbReference type="SAM" id="SignalP"/>
    </source>
</evidence>
<dbReference type="InterPro" id="IPR044929">
    <property type="entry name" value="DNA/RNA_non-sp_Endonuclease_sf"/>
</dbReference>
<evidence type="ECO:0000313" key="6">
    <source>
        <dbReference type="Proteomes" id="UP000287547"/>
    </source>
</evidence>
<dbReference type="GO" id="GO:0046872">
    <property type="term" value="F:metal ion binding"/>
    <property type="evidence" value="ECO:0007669"/>
    <property type="project" value="InterPro"/>
</dbReference>
<feature type="region of interest" description="Disordered" evidence="2">
    <location>
        <begin position="614"/>
        <end position="651"/>
    </location>
</feature>
<feature type="compositionally biased region" description="Low complexity" evidence="2">
    <location>
        <begin position="954"/>
        <end position="963"/>
    </location>
</feature>
<dbReference type="Gene3D" id="3.40.570.10">
    <property type="entry name" value="Extracellular Endonuclease, subunit A"/>
    <property type="match status" value="1"/>
</dbReference>
<reference evidence="5 6" key="1">
    <citation type="submission" date="2018-05" db="EMBL/GenBank/DDBJ databases">
        <title>Evolution of GPA BGCs.</title>
        <authorList>
            <person name="Waglechner N."/>
            <person name="Wright G.D."/>
        </authorList>
    </citation>
    <scope>NUCLEOTIDE SEQUENCE [LARGE SCALE GENOMIC DNA]</scope>
    <source>
        <strain evidence="5 6">A82846</strain>
    </source>
</reference>
<evidence type="ECO:0000313" key="5">
    <source>
        <dbReference type="EMBL" id="RSM85778.1"/>
    </source>
</evidence>
<dbReference type="Proteomes" id="UP000287547">
    <property type="component" value="Unassembled WGS sequence"/>
</dbReference>
<keyword evidence="3" id="KW-0732">Signal</keyword>
<feature type="compositionally biased region" description="Low complexity" evidence="2">
    <location>
        <begin position="498"/>
        <end position="507"/>
    </location>
</feature>
<dbReference type="GO" id="GO:0003676">
    <property type="term" value="F:nucleic acid binding"/>
    <property type="evidence" value="ECO:0007669"/>
    <property type="project" value="InterPro"/>
</dbReference>
<protein>
    <recommendedName>
        <fullName evidence="4">DNA/RNA non-specific endonuclease/pyrophosphatase/phosphodiesterase domain-containing protein</fullName>
    </recommendedName>
</protein>
<feature type="region of interest" description="Disordered" evidence="2">
    <location>
        <begin position="951"/>
        <end position="972"/>
    </location>
</feature>
<feature type="region of interest" description="Disordered" evidence="2">
    <location>
        <begin position="564"/>
        <end position="584"/>
    </location>
</feature>
<feature type="region of interest" description="Disordered" evidence="2">
    <location>
        <begin position="436"/>
        <end position="537"/>
    </location>
</feature>
<dbReference type="EMBL" id="QHKI01000011">
    <property type="protein sequence ID" value="RSM85778.1"/>
    <property type="molecule type" value="Genomic_DNA"/>
</dbReference>
<evidence type="ECO:0000259" key="4">
    <source>
        <dbReference type="Pfam" id="PF01223"/>
    </source>
</evidence>
<feature type="region of interest" description="Disordered" evidence="2">
    <location>
        <begin position="1214"/>
        <end position="1241"/>
    </location>
</feature>
<organism evidence="5 6">
    <name type="scientific">Kibdelosporangium aridum</name>
    <dbReference type="NCBI Taxonomy" id="2030"/>
    <lineage>
        <taxon>Bacteria</taxon>
        <taxon>Bacillati</taxon>
        <taxon>Actinomycetota</taxon>
        <taxon>Actinomycetes</taxon>
        <taxon>Pseudonocardiales</taxon>
        <taxon>Pseudonocardiaceae</taxon>
        <taxon>Kibdelosporangium</taxon>
    </lineage>
</organism>
<sequence>MKKLPRRPVVLAVVVALFAGIIGGNATAAPERAEQSQVQNEPDPDQEKLLAQLERDLIADIAGSDREDEEVRTAARDTLRKLEAGDRSAAQIFFDSGYPAAKAKAKKRKEDADAANRAQIEPLAGTGGPAFRAAVDRALRGDARAREEFLAFGRDIAAEEDRRNGAHEQELKDRRRAHVQTAAQLGGPEVSKAAKLALAQGDAAIAEFLRTGYLAAAQRDAEERERQLAELERQRKEAEAASELAQRTARAMRARTALLNAHADGVKFLERTANDMTLAANTSREAARVLASDLAGGTYHAELYQRAKDDVARQLSNAVTDASAAQNAANMARIQANILVENQMPHGTQWAKVVEGMGAAAQAAKHATQTAVHAVDAITAEAAATDATEKAKAHRENAKRWNEAAQSHADSAKKLADAAKEQALAAADAAARAKQARKDAEDALTRARAHAENVKRARTTAEGERQTAAEKRDEAQRWRDEAGRKRLEAEAKQREAAAQRAIAQREAGTAAAKRQEAETQQRIAAQKRRDAQAQEQIAADAAAGARAQEKIALDAMKHTQDLASQANQLRERAEEVNRSADTAEKKARALEDLAQRASGMADATPQAKEAARVAAQQARTDATTARQAANDARTAANDAGAAAERSRAASIGSDAAAGRARAAADRAQAAASAARAAANEAEVAAEKSRAAANEAQAAAARANQAASQAETEAAAVHAEAIRANASAEEATAQEARAADHARKAVELANQAAWESVQALDAARRTQDEANASAIEAATAATQAGIATRAAAAATRSSSAIANPASTAIDLTSPFTESDVDADFVAMVAARARDLGDAHQRAANEAAANATEQARLAAAAAETAQGEIAPAYHSASAAAKSASDAAQSAAAAQASAAAAAVDGAAARAAAAQANAVDAQAQADALAARAAANEAAADAALAGRAADQAEADARAARQAANNATRAADEAKAAAARATRDADAARAAAAQAQIDADEARKSADRANEHALEAEESAKNAEDYAKEAEKAAADTEASAKDVEAKLAQMLEQLRREAEERNKREIEEVITDESEIPALTAEETQALREAKGQQGIDEFNQARANANRTLLSYISEQGGDMLLELIGYNDAKRCFTEGDFIACVMTALNALPIARLARVLSQIPDAVSTAVKIVKGLRTFKDVVTLGRRVAKQIREYVQRYIKKCKTGIGSKGLASRCDVDEEQPWDPTKSPKPGDTRSNPYPFPLALDDPLFPKLKPEDKERDKRCADGTARWEFNTAMQPITYQSAPAERASGGVACVLATRSRSGKPRKPVGIDEAIHDRGHLIAAAMYGSNAVDNIVPQYREVNQRWINHYVEAKIRNAVNAHRDRVYVAVLPYYANRDDAVPTRMYFYAYGMKTDFRCIAMVPNVAFSVPPACL</sequence>
<dbReference type="InterPro" id="IPR044925">
    <property type="entry name" value="His-Me_finger_sf"/>
</dbReference>
<feature type="domain" description="DNA/RNA non-specific endonuclease/pyrophosphatase/phosphodiesterase" evidence="4">
    <location>
        <begin position="1268"/>
        <end position="1393"/>
    </location>
</feature>
<feature type="signal peptide" evidence="3">
    <location>
        <begin position="1"/>
        <end position="28"/>
    </location>
</feature>